<organism evidence="3">
    <name type="scientific">uncultured Caudovirales phage</name>
    <dbReference type="NCBI Taxonomy" id="2100421"/>
    <lineage>
        <taxon>Viruses</taxon>
        <taxon>Duplodnaviria</taxon>
        <taxon>Heunggongvirae</taxon>
        <taxon>Uroviricota</taxon>
        <taxon>Caudoviricetes</taxon>
        <taxon>Peduoviridae</taxon>
        <taxon>Maltschvirus</taxon>
        <taxon>Maltschvirus maltsch</taxon>
    </lineage>
</organism>
<gene>
    <name evidence="1" type="ORF">UFOVP1306_2</name>
    <name evidence="2" type="ORF">UFOVP1422_4</name>
    <name evidence="3" type="ORF">UFOVP1519_62</name>
</gene>
<dbReference type="EMBL" id="LR797368">
    <property type="protein sequence ID" value="CAB4210230.1"/>
    <property type="molecule type" value="Genomic_DNA"/>
</dbReference>
<evidence type="ECO:0000313" key="2">
    <source>
        <dbReference type="EMBL" id="CAB4210230.1"/>
    </source>
</evidence>
<dbReference type="EMBL" id="LR798370">
    <property type="protein sequence ID" value="CAB5227577.1"/>
    <property type="molecule type" value="Genomic_DNA"/>
</dbReference>
<name>A0A6J7XA21_9CAUD</name>
<sequence length="77" mass="8302">MSNTTDDVSPYLEQISTDILLGIPKDLSTVPKTQAVSDMWDSIALSFAAAKARGLQIDIVWDPKDITVVTVPGRSPT</sequence>
<dbReference type="EMBL" id="LR797265">
    <property type="protein sequence ID" value="CAB4197260.1"/>
    <property type="molecule type" value="Genomic_DNA"/>
</dbReference>
<evidence type="ECO:0000313" key="1">
    <source>
        <dbReference type="EMBL" id="CAB4197260.1"/>
    </source>
</evidence>
<evidence type="ECO:0000313" key="3">
    <source>
        <dbReference type="EMBL" id="CAB5227577.1"/>
    </source>
</evidence>
<reference evidence="3" key="1">
    <citation type="submission" date="2020-05" db="EMBL/GenBank/DDBJ databases">
        <authorList>
            <person name="Chiriac C."/>
            <person name="Salcher M."/>
            <person name="Ghai R."/>
            <person name="Kavagutti S V."/>
        </authorList>
    </citation>
    <scope>NUCLEOTIDE SEQUENCE</scope>
</reference>
<accession>A0A6J7XA21</accession>
<protein>
    <submittedName>
        <fullName evidence="3">Uncharacterized protein</fullName>
    </submittedName>
</protein>
<proteinExistence type="predicted"/>